<evidence type="ECO:0000256" key="2">
    <source>
        <dbReference type="ARBA" id="ARBA00022679"/>
    </source>
</evidence>
<evidence type="ECO:0000256" key="3">
    <source>
        <dbReference type="ARBA" id="ARBA00022727"/>
    </source>
</evidence>
<dbReference type="InterPro" id="IPR005946">
    <property type="entry name" value="Rib-P_diPkinase"/>
</dbReference>
<dbReference type="GO" id="GO:0002189">
    <property type="term" value="C:ribose phosphate diphosphokinase complex"/>
    <property type="evidence" value="ECO:0007669"/>
    <property type="project" value="TreeGrafter"/>
</dbReference>
<dbReference type="InterPro" id="IPR029099">
    <property type="entry name" value="Pribosyltran_N"/>
</dbReference>
<dbReference type="GO" id="GO:0005524">
    <property type="term" value="F:ATP binding"/>
    <property type="evidence" value="ECO:0007669"/>
    <property type="project" value="UniProtKB-KW"/>
</dbReference>
<dbReference type="Pfam" id="PF13793">
    <property type="entry name" value="Pribosyltran_N"/>
    <property type="match status" value="1"/>
</dbReference>
<dbReference type="InterPro" id="IPR029057">
    <property type="entry name" value="PRTase-like"/>
</dbReference>
<feature type="domain" description="Phosphoribosyltransferase" evidence="9">
    <location>
        <begin position="199"/>
        <end position="311"/>
    </location>
</feature>
<keyword evidence="4" id="KW-0547">Nucleotide-binding</keyword>
<evidence type="ECO:0000256" key="1">
    <source>
        <dbReference type="ARBA" id="ARBA00013247"/>
    </source>
</evidence>
<evidence type="ECO:0000313" key="11">
    <source>
        <dbReference type="EMBL" id="NBJ94273.1"/>
    </source>
</evidence>
<dbReference type="CDD" id="cd06223">
    <property type="entry name" value="PRTases_typeI"/>
    <property type="match status" value="1"/>
</dbReference>
<evidence type="ECO:0000256" key="6">
    <source>
        <dbReference type="ARBA" id="ARBA00022840"/>
    </source>
</evidence>
<evidence type="ECO:0000256" key="4">
    <source>
        <dbReference type="ARBA" id="ARBA00022741"/>
    </source>
</evidence>
<reference evidence="11" key="1">
    <citation type="submission" date="2018-09" db="EMBL/GenBank/DDBJ databases">
        <title>Murine metabolic-syndrome-specific gut microbial biobank.</title>
        <authorList>
            <person name="Liu C."/>
        </authorList>
    </citation>
    <scope>NUCLEOTIDE SEQUENCE</scope>
    <source>
        <strain evidence="11">D42-62</strain>
    </source>
</reference>
<dbReference type="GO" id="GO:0016301">
    <property type="term" value="F:kinase activity"/>
    <property type="evidence" value="ECO:0007669"/>
    <property type="project" value="UniProtKB-KW"/>
</dbReference>
<sequence>MPNLHELETAMPVAPLKLLVLDSATRLGNSVNNHLINFRKSVKNIAKNDPAFKSYVSDNFIMDSTCHRFNTGEGKAVISESVRGKDLFILVDVCNHSVSYTMNGYTNYKSPDDHYQDLKRVIAAVNGKAHRINIIMPFLYEGRQHKRSGRESLDCAYAIEELNNMGVSNLITFDAHDPRVQNAEPLHGFDNFTPPYQFIRALLATEDNLLIDKDNLIVISPDEGALDRAVYFANVLGVDVGMFYKRRDYSTIVNGKNPIIAHEFLGDNIDGKDVIIIDDMIASGGSMIDTAKQLKFMNAKRVYICCTFGLFTEGLKRFDEAYEKCYFDKVVTTNLTYQNPELISRPYYVEADMSKFLASIIDFMNHDSSMANVYTPTDKIQRFLAKYNNRENPYTLGD</sequence>
<dbReference type="NCBIfam" id="NF005299">
    <property type="entry name" value="PRK06827.1"/>
    <property type="match status" value="1"/>
</dbReference>
<dbReference type="GO" id="GO:0006164">
    <property type="term" value="P:purine nucleotide biosynthetic process"/>
    <property type="evidence" value="ECO:0007669"/>
    <property type="project" value="TreeGrafter"/>
</dbReference>
<dbReference type="GO" id="GO:0006015">
    <property type="term" value="P:5-phosphoribose 1-diphosphate biosynthetic process"/>
    <property type="evidence" value="ECO:0007669"/>
    <property type="project" value="TreeGrafter"/>
</dbReference>
<dbReference type="Gene3D" id="3.40.50.2020">
    <property type="match status" value="2"/>
</dbReference>
<evidence type="ECO:0000259" key="10">
    <source>
        <dbReference type="Pfam" id="PF13793"/>
    </source>
</evidence>
<evidence type="ECO:0000256" key="5">
    <source>
        <dbReference type="ARBA" id="ARBA00022777"/>
    </source>
</evidence>
<keyword evidence="3 8" id="KW-0545">Nucleotide biosynthesis</keyword>
<dbReference type="PANTHER" id="PTHR10210:SF32">
    <property type="entry name" value="RIBOSE-PHOSPHATE PYROPHOSPHOKINASE 2"/>
    <property type="match status" value="1"/>
</dbReference>
<comment type="caution">
    <text evidence="11">The sequence shown here is derived from an EMBL/GenBank/DDBJ whole genome shotgun (WGS) entry which is preliminary data.</text>
</comment>
<evidence type="ECO:0000259" key="9">
    <source>
        <dbReference type="Pfam" id="PF00156"/>
    </source>
</evidence>
<evidence type="ECO:0000313" key="12">
    <source>
        <dbReference type="Proteomes" id="UP001154420"/>
    </source>
</evidence>
<dbReference type="EC" id="2.7.6.1" evidence="1"/>
<organism evidence="11 12">
    <name type="scientific">Parablautia muri</name>
    <dbReference type="NCBI Taxonomy" id="2320879"/>
    <lineage>
        <taxon>Bacteria</taxon>
        <taxon>Bacillati</taxon>
        <taxon>Bacillota</taxon>
        <taxon>Clostridia</taxon>
        <taxon>Lachnospirales</taxon>
        <taxon>Lachnospiraceae</taxon>
        <taxon>Parablautia</taxon>
    </lineage>
</organism>
<name>A0A9X5BI91_9FIRM</name>
<dbReference type="Proteomes" id="UP001154420">
    <property type="component" value="Unassembled WGS sequence"/>
</dbReference>
<feature type="domain" description="Ribose-phosphate pyrophosphokinase N-terminal" evidence="10">
    <location>
        <begin position="17"/>
        <end position="166"/>
    </location>
</feature>
<dbReference type="NCBIfam" id="TIGR01251">
    <property type="entry name" value="ribP_PPkin"/>
    <property type="match status" value="1"/>
</dbReference>
<dbReference type="AlphaFoldDB" id="A0A9X5BI91"/>
<proteinExistence type="inferred from homology"/>
<dbReference type="OrthoDB" id="9777067at2"/>
<evidence type="ECO:0000256" key="7">
    <source>
        <dbReference type="ARBA" id="ARBA00049535"/>
    </source>
</evidence>
<keyword evidence="2" id="KW-0808">Transferase</keyword>
<evidence type="ECO:0000256" key="8">
    <source>
        <dbReference type="RuleBase" id="RU004324"/>
    </source>
</evidence>
<keyword evidence="12" id="KW-1185">Reference proteome</keyword>
<comment type="similarity">
    <text evidence="8">Belongs to the ribose-phosphate pyrophosphokinase family.</text>
</comment>
<comment type="catalytic activity">
    <reaction evidence="7">
        <text>D-ribose 5-phosphate + ATP = 5-phospho-alpha-D-ribose 1-diphosphate + AMP + H(+)</text>
        <dbReference type="Rhea" id="RHEA:15609"/>
        <dbReference type="ChEBI" id="CHEBI:15378"/>
        <dbReference type="ChEBI" id="CHEBI:30616"/>
        <dbReference type="ChEBI" id="CHEBI:58017"/>
        <dbReference type="ChEBI" id="CHEBI:78346"/>
        <dbReference type="ChEBI" id="CHEBI:456215"/>
        <dbReference type="EC" id="2.7.6.1"/>
    </reaction>
</comment>
<dbReference type="SUPFAM" id="SSF53271">
    <property type="entry name" value="PRTase-like"/>
    <property type="match status" value="2"/>
</dbReference>
<dbReference type="RefSeq" id="WP_160561313.1">
    <property type="nucleotide sequence ID" value="NZ_QZDT01000034.1"/>
</dbReference>
<protein>
    <recommendedName>
        <fullName evidence="1">ribose-phosphate diphosphokinase</fullName>
        <ecNumber evidence="1">2.7.6.1</ecNumber>
    </recommendedName>
</protein>
<dbReference type="PANTHER" id="PTHR10210">
    <property type="entry name" value="RIBOSE-PHOSPHATE DIPHOSPHOKINASE FAMILY MEMBER"/>
    <property type="match status" value="1"/>
</dbReference>
<dbReference type="Pfam" id="PF00156">
    <property type="entry name" value="Pribosyltran"/>
    <property type="match status" value="1"/>
</dbReference>
<gene>
    <name evidence="11" type="ORF">D5281_17190</name>
</gene>
<accession>A0A9X5BI91</accession>
<dbReference type="GO" id="GO:0000287">
    <property type="term" value="F:magnesium ion binding"/>
    <property type="evidence" value="ECO:0007669"/>
    <property type="project" value="InterPro"/>
</dbReference>
<keyword evidence="6" id="KW-0067">ATP-binding</keyword>
<keyword evidence="5" id="KW-0418">Kinase</keyword>
<dbReference type="GO" id="GO:0004749">
    <property type="term" value="F:ribose phosphate diphosphokinase activity"/>
    <property type="evidence" value="ECO:0007669"/>
    <property type="project" value="UniProtKB-EC"/>
</dbReference>
<dbReference type="InterPro" id="IPR000836">
    <property type="entry name" value="PRTase_dom"/>
</dbReference>
<dbReference type="EMBL" id="QZDT01000034">
    <property type="protein sequence ID" value="NBJ94273.1"/>
    <property type="molecule type" value="Genomic_DNA"/>
</dbReference>
<dbReference type="GO" id="GO:0005737">
    <property type="term" value="C:cytoplasm"/>
    <property type="evidence" value="ECO:0007669"/>
    <property type="project" value="TreeGrafter"/>
</dbReference>